<dbReference type="Pfam" id="PF00583">
    <property type="entry name" value="Acetyltransf_1"/>
    <property type="match status" value="1"/>
</dbReference>
<proteinExistence type="predicted"/>
<reference evidence="3 4" key="1">
    <citation type="submission" date="2024-12" db="EMBL/GenBank/DDBJ databases">
        <authorList>
            <person name="Hu S."/>
        </authorList>
    </citation>
    <scope>NUCLEOTIDE SEQUENCE [LARGE SCALE GENOMIC DNA]</scope>
    <source>
        <strain evidence="3 4">P-25</strain>
    </source>
</reference>
<dbReference type="EC" id="2.3.-.-" evidence="3"/>
<dbReference type="Proteomes" id="UP001517367">
    <property type="component" value="Unassembled WGS sequence"/>
</dbReference>
<gene>
    <name evidence="3" type="ORF">E5L68_005210</name>
</gene>
<dbReference type="CDD" id="cd04301">
    <property type="entry name" value="NAT_SF"/>
    <property type="match status" value="1"/>
</dbReference>
<keyword evidence="4" id="KW-1185">Reference proteome</keyword>
<keyword evidence="1 3" id="KW-0808">Transferase</keyword>
<dbReference type="GO" id="GO:0016746">
    <property type="term" value="F:acyltransferase activity"/>
    <property type="evidence" value="ECO:0007669"/>
    <property type="project" value="UniProtKB-KW"/>
</dbReference>
<organism evidence="3 4">
    <name type="scientific">Pedobacter helvus</name>
    <dbReference type="NCBI Taxonomy" id="2563444"/>
    <lineage>
        <taxon>Bacteria</taxon>
        <taxon>Pseudomonadati</taxon>
        <taxon>Bacteroidota</taxon>
        <taxon>Sphingobacteriia</taxon>
        <taxon>Sphingobacteriales</taxon>
        <taxon>Sphingobacteriaceae</taxon>
        <taxon>Pedobacter</taxon>
    </lineage>
</organism>
<dbReference type="InterPro" id="IPR016181">
    <property type="entry name" value="Acyl_CoA_acyltransferase"/>
</dbReference>
<evidence type="ECO:0000259" key="2">
    <source>
        <dbReference type="PROSITE" id="PS51186"/>
    </source>
</evidence>
<dbReference type="Gene3D" id="3.40.630.30">
    <property type="match status" value="1"/>
</dbReference>
<sequence>MDISQLESITENTAKEILSLSKQLGYENDFGPLLRRLQEIIPLKDHAIFVAKVNGKIVGWLHCLICLRVESPLFVEVTGLVVDENVRGQEIGKKLIETSKVWSQNHGVSIIRIRCNVVRTESHKFYQALGFSCNKEQKVFEISL</sequence>
<keyword evidence="3" id="KW-0012">Acyltransferase</keyword>
<dbReference type="SUPFAM" id="SSF55729">
    <property type="entry name" value="Acyl-CoA N-acyltransferases (Nat)"/>
    <property type="match status" value="1"/>
</dbReference>
<dbReference type="RefSeq" id="WP_138729994.1">
    <property type="nucleotide sequence ID" value="NZ_SRMP02000005.1"/>
</dbReference>
<accession>A0ABW9JED8</accession>
<protein>
    <submittedName>
        <fullName evidence="3">GNAT family N-acetyltransferase</fullName>
        <ecNumber evidence="3">2.3.-.-</ecNumber>
    </submittedName>
</protein>
<evidence type="ECO:0000256" key="1">
    <source>
        <dbReference type="ARBA" id="ARBA00022679"/>
    </source>
</evidence>
<dbReference type="PROSITE" id="PS51186">
    <property type="entry name" value="GNAT"/>
    <property type="match status" value="1"/>
</dbReference>
<name>A0ABW9JED8_9SPHI</name>
<dbReference type="PANTHER" id="PTHR13947:SF37">
    <property type="entry name" value="LD18367P"/>
    <property type="match status" value="1"/>
</dbReference>
<comment type="caution">
    <text evidence="3">The sequence shown here is derived from an EMBL/GenBank/DDBJ whole genome shotgun (WGS) entry which is preliminary data.</text>
</comment>
<dbReference type="PANTHER" id="PTHR13947">
    <property type="entry name" value="GNAT FAMILY N-ACETYLTRANSFERASE"/>
    <property type="match status" value="1"/>
</dbReference>
<dbReference type="EMBL" id="SRMP02000005">
    <property type="protein sequence ID" value="MFN0290777.1"/>
    <property type="molecule type" value="Genomic_DNA"/>
</dbReference>
<evidence type="ECO:0000313" key="4">
    <source>
        <dbReference type="Proteomes" id="UP001517367"/>
    </source>
</evidence>
<feature type="domain" description="N-acetyltransferase" evidence="2">
    <location>
        <begin position="4"/>
        <end position="144"/>
    </location>
</feature>
<evidence type="ECO:0000313" key="3">
    <source>
        <dbReference type="EMBL" id="MFN0290777.1"/>
    </source>
</evidence>
<dbReference type="InterPro" id="IPR050769">
    <property type="entry name" value="NAT_camello-type"/>
</dbReference>
<dbReference type="InterPro" id="IPR000182">
    <property type="entry name" value="GNAT_dom"/>
</dbReference>